<gene>
    <name evidence="1" type="ORF">LCGC14_2953470</name>
</gene>
<evidence type="ECO:0000313" key="1">
    <source>
        <dbReference type="EMBL" id="KKK67499.1"/>
    </source>
</evidence>
<dbReference type="AlphaFoldDB" id="A0A0F8ZM75"/>
<proteinExistence type="predicted"/>
<dbReference type="EMBL" id="LAZR01059581">
    <property type="protein sequence ID" value="KKK67499.1"/>
    <property type="molecule type" value="Genomic_DNA"/>
</dbReference>
<protein>
    <submittedName>
        <fullName evidence="1">Uncharacterized protein</fullName>
    </submittedName>
</protein>
<feature type="non-terminal residue" evidence="1">
    <location>
        <position position="168"/>
    </location>
</feature>
<organism evidence="1">
    <name type="scientific">marine sediment metagenome</name>
    <dbReference type="NCBI Taxonomy" id="412755"/>
    <lineage>
        <taxon>unclassified sequences</taxon>
        <taxon>metagenomes</taxon>
        <taxon>ecological metagenomes</taxon>
    </lineage>
</organism>
<sequence>MARSYPMQNSFNAGELSPRLVGRTDISKYNSGALKIQNLIAQAQGGVKHRSGTRFVQEVKDSDNKSKLVPFIVSTVQAYILEFSNNLIRFYKDEGIITSGGNPVELVTTYTTAQIPELTFAQTVDALYICHTAHATAKLTRTSDTAWTLADVDFQDGPYLAENLTTTT</sequence>
<name>A0A0F8ZM75_9ZZZZ</name>
<accession>A0A0F8ZM75</accession>
<comment type="caution">
    <text evidence="1">The sequence shown here is derived from an EMBL/GenBank/DDBJ whole genome shotgun (WGS) entry which is preliminary data.</text>
</comment>
<reference evidence="1" key="1">
    <citation type="journal article" date="2015" name="Nature">
        <title>Complex archaea that bridge the gap between prokaryotes and eukaryotes.</title>
        <authorList>
            <person name="Spang A."/>
            <person name="Saw J.H."/>
            <person name="Jorgensen S.L."/>
            <person name="Zaremba-Niedzwiedzka K."/>
            <person name="Martijn J."/>
            <person name="Lind A.E."/>
            <person name="van Eijk R."/>
            <person name="Schleper C."/>
            <person name="Guy L."/>
            <person name="Ettema T.J."/>
        </authorList>
    </citation>
    <scope>NUCLEOTIDE SEQUENCE</scope>
</reference>